<evidence type="ECO:0000256" key="8">
    <source>
        <dbReference type="ARBA" id="ARBA00022989"/>
    </source>
</evidence>
<dbReference type="GO" id="GO:0031965">
    <property type="term" value="C:nuclear membrane"/>
    <property type="evidence" value="ECO:0007669"/>
    <property type="project" value="UniProtKB-SubCell"/>
</dbReference>
<keyword evidence="6" id="KW-0509">mRNA transport</keyword>
<dbReference type="EMBL" id="HE616742">
    <property type="protein sequence ID" value="CCE89771.1"/>
    <property type="molecule type" value="Genomic_DNA"/>
</dbReference>
<dbReference type="GO" id="GO:0070762">
    <property type="term" value="C:nuclear pore transmembrane ring"/>
    <property type="evidence" value="ECO:0007669"/>
    <property type="project" value="EnsemblFungi"/>
</dbReference>
<gene>
    <name evidence="15" type="primary">TDEL0A04390</name>
    <name evidence="15" type="ORF">TDEL_0A04390</name>
</gene>
<keyword evidence="4" id="KW-0813">Transport</keyword>
<dbReference type="InterPro" id="IPR019049">
    <property type="entry name" value="Nucleoporin_prot_Ndc1/Nup"/>
</dbReference>
<comment type="similarity">
    <text evidence="3">Belongs to the NDC1 family.</text>
</comment>
<keyword evidence="8 14" id="KW-1133">Transmembrane helix</keyword>
<accession>G8ZMC7</accession>
<feature type="region of interest" description="Disordered" evidence="13">
    <location>
        <begin position="376"/>
        <end position="397"/>
    </location>
</feature>
<dbReference type="FunCoup" id="G8ZMC7">
    <property type="interactions" value="179"/>
</dbReference>
<keyword evidence="16" id="KW-1185">Reference proteome</keyword>
<keyword evidence="12" id="KW-0539">Nucleus</keyword>
<dbReference type="STRING" id="1076872.G8ZMC7"/>
<evidence type="ECO:0000256" key="11">
    <source>
        <dbReference type="ARBA" id="ARBA00023136"/>
    </source>
</evidence>
<dbReference type="InParanoid" id="G8ZMC7"/>
<evidence type="ECO:0000256" key="7">
    <source>
        <dbReference type="ARBA" id="ARBA00022927"/>
    </source>
</evidence>
<protein>
    <recommendedName>
        <fullName evidence="17">Nucleoporin NDC1</fullName>
    </recommendedName>
</protein>
<keyword evidence="11 14" id="KW-0472">Membrane</keyword>
<feature type="compositionally biased region" description="Polar residues" evidence="13">
    <location>
        <begin position="376"/>
        <end position="395"/>
    </location>
</feature>
<sequence length="612" mass="68769">MLDAPIPLSSRYSYHTIFGDICKTRFNHLATRMSLIFTVLQAVLLAVVSNRSSSNLERALKVPLWVFLLYVSSLFIVVARKNYLHVQYRGYSNLLEVIFGQLVCMRAIVYESVHLVCSFLISLTYSDVLGLGTAVSSYTFSQCLLLYVWVLVPTLYTLQHCLFDLDRLSFNFEAHFQPPQQYINASLPRIITKSAIMTLSLGFVSPLIFFLIYSCWWVGFVGHLQLMLLSFCIFINLEFINIAFNAHMSIGCLHKGKPISSLSSTPIETLLTGLSSKKPFTKFTAFQELSFRATSADASLRVPIYHTRYRNTHIWPVILSECLATLQETNESVTNYLKSLENSMKLQDNPNYSQTLYDNVDEKLFGNKVAVNPAGFSSSQSRFPGSPPVLSQNGPSRKITLKDDNVLLRRNIPRDERGGFTYGSKNFISAPHAFDEPIITQETTLLKLTGALLRAARKQINLFFFPSAISSQDQQPQVSIIEAWCISKRRQAEKLVPQAVCLAECIISLMGLLINAIEEDPKGGVVSSVGEVLKCLERSVGALGRFADWHPEVNRKSTDTDGESPDVISILYDLSVSAFLEIVLKYNVLLNDLYLDDDVVKLSKWVLSQCSE</sequence>
<dbReference type="GO" id="GO:0017056">
    <property type="term" value="F:structural constituent of nuclear pore"/>
    <property type="evidence" value="ECO:0007669"/>
    <property type="project" value="EnsemblFungi"/>
</dbReference>
<evidence type="ECO:0000256" key="10">
    <source>
        <dbReference type="ARBA" id="ARBA00023132"/>
    </source>
</evidence>
<dbReference type="GO" id="GO:0070631">
    <property type="term" value="P:spindle pole body localization"/>
    <property type="evidence" value="ECO:0007669"/>
    <property type="project" value="TreeGrafter"/>
</dbReference>
<organism evidence="15 16">
    <name type="scientific">Torulaspora delbrueckii</name>
    <name type="common">Yeast</name>
    <name type="synonym">Candida colliculosa</name>
    <dbReference type="NCBI Taxonomy" id="4950"/>
    <lineage>
        <taxon>Eukaryota</taxon>
        <taxon>Fungi</taxon>
        <taxon>Dikarya</taxon>
        <taxon>Ascomycota</taxon>
        <taxon>Saccharomycotina</taxon>
        <taxon>Saccharomycetes</taxon>
        <taxon>Saccharomycetales</taxon>
        <taxon>Saccharomycetaceae</taxon>
        <taxon>Torulaspora</taxon>
    </lineage>
</organism>
<evidence type="ECO:0000256" key="14">
    <source>
        <dbReference type="SAM" id="Phobius"/>
    </source>
</evidence>
<evidence type="ECO:0000256" key="6">
    <source>
        <dbReference type="ARBA" id="ARBA00022816"/>
    </source>
</evidence>
<name>G8ZMC7_TORDE</name>
<feature type="transmembrane region" description="Helical" evidence="14">
    <location>
        <begin position="33"/>
        <end position="50"/>
    </location>
</feature>
<dbReference type="GO" id="GO:0051028">
    <property type="term" value="P:mRNA transport"/>
    <property type="evidence" value="ECO:0007669"/>
    <property type="project" value="UniProtKB-KW"/>
</dbReference>
<dbReference type="OrthoDB" id="67850at2759"/>
<evidence type="ECO:0000256" key="2">
    <source>
        <dbReference type="ARBA" id="ARBA00004567"/>
    </source>
</evidence>
<dbReference type="Proteomes" id="UP000005627">
    <property type="component" value="Chromosome 1"/>
</dbReference>
<dbReference type="Pfam" id="PF09531">
    <property type="entry name" value="Ndc1_Nup"/>
    <property type="match status" value="1"/>
</dbReference>
<dbReference type="PANTHER" id="PTHR13269">
    <property type="entry name" value="NUCLEOPORIN NDC1"/>
    <property type="match status" value="1"/>
</dbReference>
<keyword evidence="5 14" id="KW-0812">Transmembrane</keyword>
<evidence type="ECO:0000256" key="3">
    <source>
        <dbReference type="ARBA" id="ARBA00005760"/>
    </source>
</evidence>
<dbReference type="AlphaFoldDB" id="G8ZMC7"/>
<proteinExistence type="inferred from homology"/>
<dbReference type="KEGG" id="tdl:TDEL_0A04390"/>
<dbReference type="GeneID" id="11503031"/>
<dbReference type="HOGENOM" id="CLU_028040_0_0_1"/>
<keyword evidence="7" id="KW-0653">Protein transport</keyword>
<keyword evidence="9" id="KW-0811">Translocation</keyword>
<evidence type="ECO:0000313" key="15">
    <source>
        <dbReference type="EMBL" id="CCE89771.1"/>
    </source>
</evidence>
<dbReference type="GO" id="GO:0030474">
    <property type="term" value="P:spindle pole body duplication"/>
    <property type="evidence" value="ECO:0007669"/>
    <property type="project" value="EnsemblFungi"/>
</dbReference>
<evidence type="ECO:0000256" key="5">
    <source>
        <dbReference type="ARBA" id="ARBA00022692"/>
    </source>
</evidence>
<dbReference type="GO" id="GO:0106166">
    <property type="term" value="F:spindle pole body-nuclear membrane anchor activity"/>
    <property type="evidence" value="ECO:0007669"/>
    <property type="project" value="TreeGrafter"/>
</dbReference>
<evidence type="ECO:0008006" key="17">
    <source>
        <dbReference type="Google" id="ProtNLM"/>
    </source>
</evidence>
<dbReference type="GO" id="GO:0005816">
    <property type="term" value="C:spindle pole body"/>
    <property type="evidence" value="ECO:0007669"/>
    <property type="project" value="EnsemblFungi"/>
</dbReference>
<reference evidence="15 16" key="1">
    <citation type="journal article" date="2011" name="Proc. Natl. Acad. Sci. U.S.A.">
        <title>Evolutionary erosion of yeast sex chromosomes by mating-type switching accidents.</title>
        <authorList>
            <person name="Gordon J.L."/>
            <person name="Armisen D."/>
            <person name="Proux-Wera E."/>
            <person name="Oheigeartaigh S.S."/>
            <person name="Byrne K.P."/>
            <person name="Wolfe K.H."/>
        </authorList>
    </citation>
    <scope>NUCLEOTIDE SEQUENCE [LARGE SCALE GENOMIC DNA]</scope>
    <source>
        <strain evidence="16">ATCC 10662 / CBS 1146 / NBRC 0425 / NCYC 2629 / NRRL Y-866</strain>
    </source>
</reference>
<feature type="transmembrane region" description="Helical" evidence="14">
    <location>
        <begin position="62"/>
        <end position="79"/>
    </location>
</feature>
<evidence type="ECO:0000256" key="12">
    <source>
        <dbReference type="ARBA" id="ARBA00023242"/>
    </source>
</evidence>
<dbReference type="PANTHER" id="PTHR13269:SF6">
    <property type="entry name" value="NUCLEOPORIN NDC1"/>
    <property type="match status" value="1"/>
</dbReference>
<comment type="subcellular location">
    <subcellularLocation>
        <location evidence="1">Nucleus membrane</location>
        <topology evidence="1">Multi-pass membrane protein</topology>
    </subcellularLocation>
    <subcellularLocation>
        <location evidence="2">Nucleus</location>
        <location evidence="2">Nuclear pore complex</location>
    </subcellularLocation>
</comment>
<evidence type="ECO:0000256" key="4">
    <source>
        <dbReference type="ARBA" id="ARBA00022448"/>
    </source>
</evidence>
<dbReference type="GO" id="GO:0015031">
    <property type="term" value="P:protein transport"/>
    <property type="evidence" value="ECO:0007669"/>
    <property type="project" value="UniProtKB-KW"/>
</dbReference>
<evidence type="ECO:0000313" key="16">
    <source>
        <dbReference type="Proteomes" id="UP000005627"/>
    </source>
</evidence>
<evidence type="ECO:0000256" key="1">
    <source>
        <dbReference type="ARBA" id="ARBA00004232"/>
    </source>
</evidence>
<keyword evidence="10" id="KW-0906">Nuclear pore complex</keyword>
<evidence type="ECO:0000256" key="9">
    <source>
        <dbReference type="ARBA" id="ARBA00023010"/>
    </source>
</evidence>
<dbReference type="GO" id="GO:0006999">
    <property type="term" value="P:nuclear pore organization"/>
    <property type="evidence" value="ECO:0007669"/>
    <property type="project" value="EnsemblFungi"/>
</dbReference>
<evidence type="ECO:0000256" key="13">
    <source>
        <dbReference type="SAM" id="MobiDB-lite"/>
    </source>
</evidence>
<dbReference type="eggNOG" id="ENOG502RZSR">
    <property type="taxonomic scope" value="Eukaryota"/>
</dbReference>
<feature type="transmembrane region" description="Helical" evidence="14">
    <location>
        <begin position="129"/>
        <end position="152"/>
    </location>
</feature>
<dbReference type="RefSeq" id="XP_003678982.1">
    <property type="nucleotide sequence ID" value="XM_003678934.1"/>
</dbReference>
<feature type="transmembrane region" description="Helical" evidence="14">
    <location>
        <begin position="196"/>
        <end position="219"/>
    </location>
</feature>